<dbReference type="Pfam" id="PF12483">
    <property type="entry name" value="GIDE"/>
    <property type="match status" value="1"/>
</dbReference>
<evidence type="ECO:0000256" key="13">
    <source>
        <dbReference type="SAM" id="MobiDB-lite"/>
    </source>
</evidence>
<evidence type="ECO:0000256" key="14">
    <source>
        <dbReference type="SAM" id="Phobius"/>
    </source>
</evidence>
<evidence type="ECO:0000313" key="17">
    <source>
        <dbReference type="Proteomes" id="UP001165090"/>
    </source>
</evidence>
<keyword evidence="5 14" id="KW-0812">Transmembrane</keyword>
<dbReference type="EC" id="2.3.2.27" evidence="3"/>
<evidence type="ECO:0000256" key="9">
    <source>
        <dbReference type="ARBA" id="ARBA00022833"/>
    </source>
</evidence>
<protein>
    <recommendedName>
        <fullName evidence="3">RING-type E3 ubiquitin transferase</fullName>
        <ecNumber evidence="3">2.3.2.27</ecNumber>
    </recommendedName>
</protein>
<dbReference type="InterPro" id="IPR013083">
    <property type="entry name" value="Znf_RING/FYVE/PHD"/>
</dbReference>
<keyword evidence="11 14" id="KW-0472">Membrane</keyword>
<dbReference type="Proteomes" id="UP001165090">
    <property type="component" value="Unassembled WGS sequence"/>
</dbReference>
<comment type="catalytic activity">
    <reaction evidence="1">
        <text>S-ubiquitinyl-[E2 ubiquitin-conjugating enzyme]-L-cysteine + [acceptor protein]-L-lysine = [E2 ubiquitin-conjugating enzyme]-L-cysteine + N(6)-ubiquitinyl-[acceptor protein]-L-lysine.</text>
        <dbReference type="EC" id="2.3.2.27"/>
    </reaction>
</comment>
<dbReference type="PROSITE" id="PS50089">
    <property type="entry name" value="ZF_RING_2"/>
    <property type="match status" value="1"/>
</dbReference>
<reference evidence="16 17" key="1">
    <citation type="journal article" date="2023" name="IScience">
        <title>Expanded male sex-determining region conserved during the evolution of homothallism in the green alga Volvox.</title>
        <authorList>
            <person name="Yamamoto K."/>
            <person name="Matsuzaki R."/>
            <person name="Mahakham W."/>
            <person name="Heman W."/>
            <person name="Sekimoto H."/>
            <person name="Kawachi M."/>
            <person name="Minakuchi Y."/>
            <person name="Toyoda A."/>
            <person name="Nozaki H."/>
        </authorList>
    </citation>
    <scope>NUCLEOTIDE SEQUENCE [LARGE SCALE GENOMIC DNA]</scope>
    <source>
        <strain evidence="16 17">NIES-4468</strain>
    </source>
</reference>
<evidence type="ECO:0000256" key="8">
    <source>
        <dbReference type="ARBA" id="ARBA00022786"/>
    </source>
</evidence>
<dbReference type="PANTHER" id="PTHR47568">
    <property type="match status" value="1"/>
</dbReference>
<dbReference type="Gene3D" id="3.30.40.10">
    <property type="entry name" value="Zinc/RING finger domain, C3HC4 (zinc finger)"/>
    <property type="match status" value="1"/>
</dbReference>
<evidence type="ECO:0000256" key="10">
    <source>
        <dbReference type="ARBA" id="ARBA00022989"/>
    </source>
</evidence>
<dbReference type="EMBL" id="BSDZ01000080">
    <property type="protein sequence ID" value="GLI68951.1"/>
    <property type="molecule type" value="Genomic_DNA"/>
</dbReference>
<evidence type="ECO:0000259" key="15">
    <source>
        <dbReference type="PROSITE" id="PS50089"/>
    </source>
</evidence>
<keyword evidence="8" id="KW-0833">Ubl conjugation pathway</keyword>
<keyword evidence="7 12" id="KW-0863">Zinc-finger</keyword>
<feature type="transmembrane region" description="Helical" evidence="14">
    <location>
        <begin position="322"/>
        <end position="340"/>
    </location>
</feature>
<feature type="region of interest" description="Disordered" evidence="13">
    <location>
        <begin position="214"/>
        <end position="244"/>
    </location>
</feature>
<keyword evidence="4" id="KW-0808">Transferase</keyword>
<evidence type="ECO:0000256" key="11">
    <source>
        <dbReference type="ARBA" id="ARBA00023136"/>
    </source>
</evidence>
<organism evidence="16 17">
    <name type="scientific">Volvox africanus</name>
    <dbReference type="NCBI Taxonomy" id="51714"/>
    <lineage>
        <taxon>Eukaryota</taxon>
        <taxon>Viridiplantae</taxon>
        <taxon>Chlorophyta</taxon>
        <taxon>core chlorophytes</taxon>
        <taxon>Chlorophyceae</taxon>
        <taxon>CS clade</taxon>
        <taxon>Chlamydomonadales</taxon>
        <taxon>Volvocaceae</taxon>
        <taxon>Volvox</taxon>
    </lineage>
</organism>
<sequence>MAQLSDRPSSWMNFLSVGGLASLGVSAALFQLSKLQDGRIFELDRAQLVETLAHIAQLEHMLPLLVAVRGRITCREPTTCQLNGTSVVMRELVEEEVYFKEHPSGRTTQENFEVRREREQREAFLEDRTGSIRLENLEHAAGLTGVMEVKQEFRHADLLQETLMQAMLSKALKSMVRHGVRITERYLPVDTTVTVVGELVADCVTSSVVGSRASRSAAVDSSQQTSQKQQQPSGSDGSPAAAVAARPAMGSRDAALGTNIASAGNVAATATATAVAAAGAELIGQAALQALPYTLRMPARGPFHVTTLTLPQLRTSLERASIIIRAFAWGFGLLGTVLVVRKAAQAYHRLQSHRRFQRLLASSGNNGEDDGVRGPGTCVVCLDRNSDIVFSGCGHMCVCNACSVSLQKCPICRVASQTIRVFRP</sequence>
<accession>A0ABQ5SH52</accession>
<keyword evidence="10 14" id="KW-1133">Transmembrane helix</keyword>
<feature type="domain" description="RING-type" evidence="15">
    <location>
        <begin position="378"/>
        <end position="413"/>
    </location>
</feature>
<keyword evidence="6" id="KW-0479">Metal-binding</keyword>
<evidence type="ECO:0000256" key="1">
    <source>
        <dbReference type="ARBA" id="ARBA00000900"/>
    </source>
</evidence>
<evidence type="ECO:0000256" key="6">
    <source>
        <dbReference type="ARBA" id="ARBA00022723"/>
    </source>
</evidence>
<name>A0ABQ5SH52_9CHLO</name>
<dbReference type="PANTHER" id="PTHR47568:SF2">
    <property type="entry name" value="E3 UBIQUITIN-PROTEIN LIGASE SP1-RELATED"/>
    <property type="match status" value="1"/>
</dbReference>
<dbReference type="InterPro" id="IPR044231">
    <property type="entry name" value="SP1/SPL1"/>
</dbReference>
<dbReference type="SMART" id="SM00184">
    <property type="entry name" value="RING"/>
    <property type="match status" value="1"/>
</dbReference>
<dbReference type="Pfam" id="PF13920">
    <property type="entry name" value="zf-C3HC4_3"/>
    <property type="match status" value="1"/>
</dbReference>
<gene>
    <name evidence="16" type="ORF">VaNZ11_013477</name>
</gene>
<proteinExistence type="predicted"/>
<dbReference type="InterPro" id="IPR001841">
    <property type="entry name" value="Znf_RING"/>
</dbReference>
<evidence type="ECO:0000256" key="2">
    <source>
        <dbReference type="ARBA" id="ARBA00004141"/>
    </source>
</evidence>
<dbReference type="SUPFAM" id="SSF57850">
    <property type="entry name" value="RING/U-box"/>
    <property type="match status" value="1"/>
</dbReference>
<evidence type="ECO:0000256" key="7">
    <source>
        <dbReference type="ARBA" id="ARBA00022771"/>
    </source>
</evidence>
<keyword evidence="9" id="KW-0862">Zinc</keyword>
<dbReference type="InterPro" id="IPR022170">
    <property type="entry name" value="MUL1-like"/>
</dbReference>
<evidence type="ECO:0000256" key="12">
    <source>
        <dbReference type="PROSITE-ProRule" id="PRU00175"/>
    </source>
</evidence>
<evidence type="ECO:0000313" key="16">
    <source>
        <dbReference type="EMBL" id="GLI68951.1"/>
    </source>
</evidence>
<evidence type="ECO:0000256" key="5">
    <source>
        <dbReference type="ARBA" id="ARBA00022692"/>
    </source>
</evidence>
<keyword evidence="17" id="KW-1185">Reference proteome</keyword>
<evidence type="ECO:0000256" key="4">
    <source>
        <dbReference type="ARBA" id="ARBA00022679"/>
    </source>
</evidence>
<comment type="caution">
    <text evidence="16">The sequence shown here is derived from an EMBL/GenBank/DDBJ whole genome shotgun (WGS) entry which is preliminary data.</text>
</comment>
<evidence type="ECO:0000256" key="3">
    <source>
        <dbReference type="ARBA" id="ARBA00012483"/>
    </source>
</evidence>
<comment type="subcellular location">
    <subcellularLocation>
        <location evidence="2">Membrane</location>
        <topology evidence="2">Multi-pass membrane protein</topology>
    </subcellularLocation>
</comment>